<dbReference type="Proteomes" id="UP000324222">
    <property type="component" value="Unassembled WGS sequence"/>
</dbReference>
<evidence type="ECO:0000256" key="1">
    <source>
        <dbReference type="SAM" id="MobiDB-lite"/>
    </source>
</evidence>
<protein>
    <submittedName>
        <fullName evidence="2">Uncharacterized protein</fullName>
    </submittedName>
</protein>
<keyword evidence="3" id="KW-1185">Reference proteome</keyword>
<dbReference type="EMBL" id="VSRR010001762">
    <property type="protein sequence ID" value="MPC27519.1"/>
    <property type="molecule type" value="Genomic_DNA"/>
</dbReference>
<feature type="region of interest" description="Disordered" evidence="1">
    <location>
        <begin position="26"/>
        <end position="70"/>
    </location>
</feature>
<proteinExistence type="predicted"/>
<evidence type="ECO:0000313" key="3">
    <source>
        <dbReference type="Proteomes" id="UP000324222"/>
    </source>
</evidence>
<organism evidence="2 3">
    <name type="scientific">Portunus trituberculatus</name>
    <name type="common">Swimming crab</name>
    <name type="synonym">Neptunus trituberculatus</name>
    <dbReference type="NCBI Taxonomy" id="210409"/>
    <lineage>
        <taxon>Eukaryota</taxon>
        <taxon>Metazoa</taxon>
        <taxon>Ecdysozoa</taxon>
        <taxon>Arthropoda</taxon>
        <taxon>Crustacea</taxon>
        <taxon>Multicrustacea</taxon>
        <taxon>Malacostraca</taxon>
        <taxon>Eumalacostraca</taxon>
        <taxon>Eucarida</taxon>
        <taxon>Decapoda</taxon>
        <taxon>Pleocyemata</taxon>
        <taxon>Brachyura</taxon>
        <taxon>Eubrachyura</taxon>
        <taxon>Portunoidea</taxon>
        <taxon>Portunidae</taxon>
        <taxon>Portuninae</taxon>
        <taxon>Portunus</taxon>
    </lineage>
</organism>
<accession>A0A5B7E293</accession>
<reference evidence="2 3" key="1">
    <citation type="submission" date="2019-05" db="EMBL/GenBank/DDBJ databases">
        <title>Another draft genome of Portunus trituberculatus and its Hox gene families provides insights of decapod evolution.</title>
        <authorList>
            <person name="Jeong J.-H."/>
            <person name="Song I."/>
            <person name="Kim S."/>
            <person name="Choi T."/>
            <person name="Kim D."/>
            <person name="Ryu S."/>
            <person name="Kim W."/>
        </authorList>
    </citation>
    <scope>NUCLEOTIDE SEQUENCE [LARGE SCALE GENOMIC DNA]</scope>
    <source>
        <tissue evidence="2">Muscle</tissue>
    </source>
</reference>
<dbReference type="AlphaFoldDB" id="A0A5B7E293"/>
<feature type="compositionally biased region" description="Acidic residues" evidence="1">
    <location>
        <begin position="59"/>
        <end position="70"/>
    </location>
</feature>
<evidence type="ECO:0000313" key="2">
    <source>
        <dbReference type="EMBL" id="MPC27519.1"/>
    </source>
</evidence>
<sequence>MGGGPGTPCCTQNKHVLAIGRPVTRRGRASCPAARPLVTAAMPTPSAARPSKVPAGRGEEEEEDDDDDDG</sequence>
<name>A0A5B7E293_PORTR</name>
<comment type="caution">
    <text evidence="2">The sequence shown here is derived from an EMBL/GenBank/DDBJ whole genome shotgun (WGS) entry which is preliminary data.</text>
</comment>
<gene>
    <name evidence="2" type="ORF">E2C01_020691</name>
</gene>